<evidence type="ECO:0000313" key="3">
    <source>
        <dbReference type="EMBL" id="RDU63700.1"/>
    </source>
</evidence>
<evidence type="ECO:0000259" key="2">
    <source>
        <dbReference type="Pfam" id="PF04028"/>
    </source>
</evidence>
<proteinExistence type="predicted"/>
<dbReference type="CDD" id="cd07983">
    <property type="entry name" value="LPLAT_DUF374-like"/>
    <property type="match status" value="1"/>
</dbReference>
<keyword evidence="1" id="KW-1133">Transmembrane helix</keyword>
<dbReference type="OrthoDB" id="9810508at2"/>
<name>A0A3D8IF01_9HELI</name>
<dbReference type="AlphaFoldDB" id="A0A3D8IF01"/>
<dbReference type="EMBL" id="NXLS01000002">
    <property type="protein sequence ID" value="RDU63700.1"/>
    <property type="molecule type" value="Genomic_DNA"/>
</dbReference>
<comment type="caution">
    <text evidence="3">The sequence shown here is derived from an EMBL/GenBank/DDBJ whole genome shotgun (WGS) entry which is preliminary data.</text>
</comment>
<evidence type="ECO:0000313" key="4">
    <source>
        <dbReference type="Proteomes" id="UP000256650"/>
    </source>
</evidence>
<keyword evidence="1" id="KW-0812">Transmembrane</keyword>
<dbReference type="Proteomes" id="UP000256650">
    <property type="component" value="Unassembled WGS sequence"/>
</dbReference>
<gene>
    <name evidence="3" type="ORF">CQA43_02425</name>
</gene>
<dbReference type="InterPro" id="IPR007172">
    <property type="entry name" value="DUF374"/>
</dbReference>
<dbReference type="RefSeq" id="WP_115551031.1">
    <property type="nucleotide sequence ID" value="NZ_CAOUCM010000014.1"/>
</dbReference>
<protein>
    <recommendedName>
        <fullName evidence="2">DUF374 domain-containing protein</fullName>
    </recommendedName>
</protein>
<sequence>MGILSYQKHLKNFKQNLKSKNRKISIKLLPPILAFIIKILSYLVRFEFQISPKTLEKIAHNETFIIAFWHGELLLQPLVSNKFLNRQQKVSVLISQHFDGDLIAQTMQYFNIGSLRGSSSKGGIRALLGAVKKIENQEYIAITPDGPRGPYHSVADGIVLLSQKSKAPIVISRILYQNAWRFNSWDRFQVPKPFSKVICVVKEPLGVESLELAEAKNLIQSKMEEDELNQVLRNIQ</sequence>
<dbReference type="Pfam" id="PF04028">
    <property type="entry name" value="DUF374"/>
    <property type="match status" value="1"/>
</dbReference>
<keyword evidence="4" id="KW-1185">Reference proteome</keyword>
<accession>A0A3D8IF01</accession>
<evidence type="ECO:0000256" key="1">
    <source>
        <dbReference type="SAM" id="Phobius"/>
    </source>
</evidence>
<dbReference type="GeneID" id="82535140"/>
<reference evidence="3 4" key="1">
    <citation type="submission" date="2018-04" db="EMBL/GenBank/DDBJ databases">
        <title>Novel Campyloabacter and Helicobacter Species and Strains.</title>
        <authorList>
            <person name="Mannion A.J."/>
            <person name="Shen Z."/>
            <person name="Fox J.G."/>
        </authorList>
    </citation>
    <scope>NUCLEOTIDE SEQUENCE [LARGE SCALE GENOMIC DNA]</scope>
    <source>
        <strain evidence="3 4">MIT 99-5101</strain>
    </source>
</reference>
<feature type="transmembrane region" description="Helical" evidence="1">
    <location>
        <begin position="24"/>
        <end position="44"/>
    </location>
</feature>
<keyword evidence="1" id="KW-0472">Membrane</keyword>
<organism evidence="3 4">
    <name type="scientific">Helicobacter ganmani</name>
    <dbReference type="NCBI Taxonomy" id="60246"/>
    <lineage>
        <taxon>Bacteria</taxon>
        <taxon>Pseudomonadati</taxon>
        <taxon>Campylobacterota</taxon>
        <taxon>Epsilonproteobacteria</taxon>
        <taxon>Campylobacterales</taxon>
        <taxon>Helicobacteraceae</taxon>
        <taxon>Helicobacter</taxon>
    </lineage>
</organism>
<feature type="domain" description="DUF374" evidence="2">
    <location>
        <begin position="84"/>
        <end position="151"/>
    </location>
</feature>